<keyword evidence="2" id="KW-1185">Reference proteome</keyword>
<accession>A0A1B0AU30</accession>
<evidence type="ECO:0000313" key="2">
    <source>
        <dbReference type="Proteomes" id="UP000092460"/>
    </source>
</evidence>
<dbReference type="EMBL" id="JXJN01003504">
    <property type="status" value="NOT_ANNOTATED_CDS"/>
    <property type="molecule type" value="Genomic_DNA"/>
</dbReference>
<sequence length="124" mass="13211">MGLQNNITFPMVMAFESQPPTAQNDSSATVIQYIKTAALSQNGIKEKCPNCQNLMANSALQPQLASAALATVPTLVIVATESIARQQILGAISDTGLTILFGKKKDSKKILIAEVDLDDLHKGK</sequence>
<evidence type="ECO:0000313" key="1">
    <source>
        <dbReference type="EnsemblMetazoa" id="GPPI008615-PA"/>
    </source>
</evidence>
<organism evidence="1 2">
    <name type="scientific">Glossina palpalis gambiensis</name>
    <dbReference type="NCBI Taxonomy" id="67801"/>
    <lineage>
        <taxon>Eukaryota</taxon>
        <taxon>Metazoa</taxon>
        <taxon>Ecdysozoa</taxon>
        <taxon>Arthropoda</taxon>
        <taxon>Hexapoda</taxon>
        <taxon>Insecta</taxon>
        <taxon>Pterygota</taxon>
        <taxon>Neoptera</taxon>
        <taxon>Endopterygota</taxon>
        <taxon>Diptera</taxon>
        <taxon>Brachycera</taxon>
        <taxon>Muscomorpha</taxon>
        <taxon>Hippoboscoidea</taxon>
        <taxon>Glossinidae</taxon>
        <taxon>Glossina</taxon>
    </lineage>
</organism>
<protein>
    <submittedName>
        <fullName evidence="1">Uncharacterized protein</fullName>
    </submittedName>
</protein>
<reference evidence="1" key="2">
    <citation type="submission" date="2020-05" db="UniProtKB">
        <authorList>
            <consortium name="EnsemblMetazoa"/>
        </authorList>
    </citation>
    <scope>IDENTIFICATION</scope>
    <source>
        <strain evidence="1">IAEA</strain>
    </source>
</reference>
<dbReference type="EnsemblMetazoa" id="GPPI008615-RA">
    <property type="protein sequence ID" value="GPPI008615-PA"/>
    <property type="gene ID" value="GPPI008615"/>
</dbReference>
<name>A0A1B0AU30_9MUSC</name>
<dbReference type="Proteomes" id="UP000092460">
    <property type="component" value="Unassembled WGS sequence"/>
</dbReference>
<dbReference type="VEuPathDB" id="VectorBase:GPPI008615"/>
<dbReference type="AlphaFoldDB" id="A0A1B0AU30"/>
<proteinExistence type="predicted"/>
<reference evidence="2" key="1">
    <citation type="submission" date="2015-01" db="EMBL/GenBank/DDBJ databases">
        <authorList>
            <person name="Aksoy S."/>
            <person name="Warren W."/>
            <person name="Wilson R.K."/>
        </authorList>
    </citation>
    <scope>NUCLEOTIDE SEQUENCE [LARGE SCALE GENOMIC DNA]</scope>
    <source>
        <strain evidence="2">IAEA</strain>
    </source>
</reference>
<dbReference type="EMBL" id="JXJN01003505">
    <property type="status" value="NOT_ANNOTATED_CDS"/>
    <property type="molecule type" value="Genomic_DNA"/>
</dbReference>